<gene>
    <name evidence="15" type="ORF">ABEB36_011049</name>
</gene>
<keyword evidence="9" id="KW-0804">Transcription</keyword>
<evidence type="ECO:0000313" key="15">
    <source>
        <dbReference type="EMBL" id="KAL1492872.1"/>
    </source>
</evidence>
<dbReference type="PANTHER" id="PTHR46600">
    <property type="entry name" value="THAP DOMAIN-CONTAINING"/>
    <property type="match status" value="1"/>
</dbReference>
<evidence type="ECO:0000256" key="10">
    <source>
        <dbReference type="ARBA" id="ARBA00023242"/>
    </source>
</evidence>
<dbReference type="Pfam" id="PF05485">
    <property type="entry name" value="THAP"/>
    <property type="match status" value="1"/>
</dbReference>
<dbReference type="GO" id="GO:0008270">
    <property type="term" value="F:zinc ion binding"/>
    <property type="evidence" value="ECO:0007669"/>
    <property type="project" value="UniProtKB-KW"/>
</dbReference>
<evidence type="ECO:0000256" key="11">
    <source>
        <dbReference type="ARBA" id="ARBA00023306"/>
    </source>
</evidence>
<evidence type="ECO:0000256" key="4">
    <source>
        <dbReference type="ARBA" id="ARBA00022771"/>
    </source>
</evidence>
<dbReference type="InterPro" id="IPR006612">
    <property type="entry name" value="THAP_Znf"/>
</dbReference>
<evidence type="ECO:0000256" key="3">
    <source>
        <dbReference type="ARBA" id="ARBA00022723"/>
    </source>
</evidence>
<keyword evidence="5" id="KW-0862">Zinc</keyword>
<feature type="region of interest" description="Disordered" evidence="13">
    <location>
        <begin position="114"/>
        <end position="154"/>
    </location>
</feature>
<dbReference type="GO" id="GO:0003677">
    <property type="term" value="F:DNA binding"/>
    <property type="evidence" value="ECO:0007669"/>
    <property type="project" value="UniProtKB-UniRule"/>
</dbReference>
<keyword evidence="6" id="KW-0805">Transcription regulation</keyword>
<evidence type="ECO:0000256" key="1">
    <source>
        <dbReference type="ARBA" id="ARBA00004642"/>
    </source>
</evidence>
<dbReference type="SMART" id="SM00980">
    <property type="entry name" value="THAP"/>
    <property type="match status" value="1"/>
</dbReference>
<organism evidence="15 16">
    <name type="scientific">Hypothenemus hampei</name>
    <name type="common">Coffee berry borer</name>
    <dbReference type="NCBI Taxonomy" id="57062"/>
    <lineage>
        <taxon>Eukaryota</taxon>
        <taxon>Metazoa</taxon>
        <taxon>Ecdysozoa</taxon>
        <taxon>Arthropoda</taxon>
        <taxon>Hexapoda</taxon>
        <taxon>Insecta</taxon>
        <taxon>Pterygota</taxon>
        <taxon>Neoptera</taxon>
        <taxon>Endopterygota</taxon>
        <taxon>Coleoptera</taxon>
        <taxon>Polyphaga</taxon>
        <taxon>Cucujiformia</taxon>
        <taxon>Curculionidae</taxon>
        <taxon>Scolytinae</taxon>
        <taxon>Hypothenemus</taxon>
    </lineage>
</organism>
<keyword evidence="10" id="KW-0539">Nucleus</keyword>
<evidence type="ECO:0000256" key="2">
    <source>
        <dbReference type="ARBA" id="ARBA00006177"/>
    </source>
</evidence>
<dbReference type="PANTHER" id="PTHR46600:SF1">
    <property type="entry name" value="THAP DOMAIN-CONTAINING PROTEIN 1"/>
    <property type="match status" value="1"/>
</dbReference>
<reference evidence="15 16" key="1">
    <citation type="submission" date="2024-05" db="EMBL/GenBank/DDBJ databases">
        <title>Genetic variation in Jamaican populations of the coffee berry borer (Hypothenemus hampei).</title>
        <authorList>
            <person name="Errbii M."/>
            <person name="Myrie A."/>
        </authorList>
    </citation>
    <scope>NUCLEOTIDE SEQUENCE [LARGE SCALE GENOMIC DNA]</scope>
    <source>
        <strain evidence="15">JA-Hopewell-2020-01-JO</strain>
        <tissue evidence="15">Whole body</tissue>
    </source>
</reference>
<keyword evidence="11" id="KW-0131">Cell cycle</keyword>
<accession>A0ABD1EG08</accession>
<name>A0ABD1EG08_HYPHA</name>
<dbReference type="Proteomes" id="UP001566132">
    <property type="component" value="Unassembled WGS sequence"/>
</dbReference>
<evidence type="ECO:0000256" key="13">
    <source>
        <dbReference type="SAM" id="MobiDB-lite"/>
    </source>
</evidence>
<dbReference type="AlphaFoldDB" id="A0ABD1EG08"/>
<dbReference type="InterPro" id="IPR026516">
    <property type="entry name" value="THAP1/10"/>
</dbReference>
<evidence type="ECO:0000259" key="14">
    <source>
        <dbReference type="PROSITE" id="PS50950"/>
    </source>
</evidence>
<evidence type="ECO:0000313" key="16">
    <source>
        <dbReference type="Proteomes" id="UP001566132"/>
    </source>
</evidence>
<keyword evidence="7" id="KW-0175">Coiled coil</keyword>
<evidence type="ECO:0000256" key="7">
    <source>
        <dbReference type="ARBA" id="ARBA00023054"/>
    </source>
</evidence>
<protein>
    <recommendedName>
        <fullName evidence="14">THAP-type domain-containing protein</fullName>
    </recommendedName>
</protein>
<keyword evidence="3" id="KW-0479">Metal-binding</keyword>
<dbReference type="GO" id="GO:0005654">
    <property type="term" value="C:nucleoplasm"/>
    <property type="evidence" value="ECO:0007669"/>
    <property type="project" value="UniProtKB-SubCell"/>
</dbReference>
<keyword evidence="4 12" id="KW-0863">Zinc-finger</keyword>
<comment type="similarity">
    <text evidence="2">Belongs to the THAP1 family.</text>
</comment>
<feature type="domain" description="THAP-type" evidence="14">
    <location>
        <begin position="1"/>
        <end position="90"/>
    </location>
</feature>
<feature type="compositionally biased region" description="Polar residues" evidence="13">
    <location>
        <begin position="114"/>
        <end position="146"/>
    </location>
</feature>
<proteinExistence type="inferred from homology"/>
<keyword evidence="8 12" id="KW-0238">DNA-binding</keyword>
<dbReference type="EMBL" id="JBDJPC010000008">
    <property type="protein sequence ID" value="KAL1492872.1"/>
    <property type="molecule type" value="Genomic_DNA"/>
</dbReference>
<evidence type="ECO:0000256" key="6">
    <source>
        <dbReference type="ARBA" id="ARBA00023015"/>
    </source>
</evidence>
<evidence type="ECO:0000256" key="8">
    <source>
        <dbReference type="ARBA" id="ARBA00023125"/>
    </source>
</evidence>
<evidence type="ECO:0000256" key="9">
    <source>
        <dbReference type="ARBA" id="ARBA00023163"/>
    </source>
</evidence>
<evidence type="ECO:0000256" key="12">
    <source>
        <dbReference type="PROSITE-ProRule" id="PRU00309"/>
    </source>
</evidence>
<evidence type="ECO:0000256" key="5">
    <source>
        <dbReference type="ARBA" id="ARBA00022833"/>
    </source>
</evidence>
<dbReference type="SUPFAM" id="SSF57716">
    <property type="entry name" value="Glucocorticoid receptor-like (DNA-binding domain)"/>
    <property type="match status" value="1"/>
</dbReference>
<sequence length="176" mass="20319">MPFGRYCCVPNCKSAGGKKTEKPISMRALPISDPERYKIWIHRIGNPKLTACEELKAAYRKFRICDLHFSIHCFLMGEKRLMRDSLPSSFLPNFHDESTEKNSLFRHLRKEKTIISSPGPSNADQPTIIENSQSDDYPQNSRPGSDTTDKNREKKVLSTWVEKGFLKEMQRFEYSG</sequence>
<dbReference type="PROSITE" id="PS50950">
    <property type="entry name" value="ZF_THAP"/>
    <property type="match status" value="1"/>
</dbReference>
<comment type="subcellular location">
    <subcellularLocation>
        <location evidence="1">Nucleus</location>
        <location evidence="1">Nucleoplasm</location>
    </subcellularLocation>
</comment>
<keyword evidence="16" id="KW-1185">Reference proteome</keyword>
<comment type="caution">
    <text evidence="15">The sequence shown here is derived from an EMBL/GenBank/DDBJ whole genome shotgun (WGS) entry which is preliminary data.</text>
</comment>